<gene>
    <name evidence="1" type="ORF">SCALOS_LOCUS4662</name>
</gene>
<dbReference type="Proteomes" id="UP000789860">
    <property type="component" value="Unassembled WGS sequence"/>
</dbReference>
<keyword evidence="2" id="KW-1185">Reference proteome</keyword>
<organism evidence="1 2">
    <name type="scientific">Scutellospora calospora</name>
    <dbReference type="NCBI Taxonomy" id="85575"/>
    <lineage>
        <taxon>Eukaryota</taxon>
        <taxon>Fungi</taxon>
        <taxon>Fungi incertae sedis</taxon>
        <taxon>Mucoromycota</taxon>
        <taxon>Glomeromycotina</taxon>
        <taxon>Glomeromycetes</taxon>
        <taxon>Diversisporales</taxon>
        <taxon>Gigasporaceae</taxon>
        <taxon>Scutellospora</taxon>
    </lineage>
</organism>
<dbReference type="EMBL" id="CAJVPM010006562">
    <property type="protein sequence ID" value="CAG8536403.1"/>
    <property type="molecule type" value="Genomic_DNA"/>
</dbReference>
<sequence length="86" mass="10078">MSQKTNSLRDIVLSEKIYNFNGFEEIKNNRERRVMIEREYNKIWKSLAFYVFGRSGTGKTSFVEKLFGKELYNKSNLTKSGNIGNI</sequence>
<evidence type="ECO:0000313" key="2">
    <source>
        <dbReference type="Proteomes" id="UP000789860"/>
    </source>
</evidence>
<evidence type="ECO:0000313" key="1">
    <source>
        <dbReference type="EMBL" id="CAG8536403.1"/>
    </source>
</evidence>
<reference evidence="1" key="1">
    <citation type="submission" date="2021-06" db="EMBL/GenBank/DDBJ databases">
        <authorList>
            <person name="Kallberg Y."/>
            <person name="Tangrot J."/>
            <person name="Rosling A."/>
        </authorList>
    </citation>
    <scope>NUCLEOTIDE SEQUENCE</scope>
    <source>
        <strain evidence="1">AU212A</strain>
    </source>
</reference>
<accession>A0ACA9LKP6</accession>
<proteinExistence type="predicted"/>
<name>A0ACA9LKP6_9GLOM</name>
<protein>
    <submittedName>
        <fullName evidence="1">6018_t:CDS:1</fullName>
    </submittedName>
</protein>
<feature type="non-terminal residue" evidence="1">
    <location>
        <position position="86"/>
    </location>
</feature>
<comment type="caution">
    <text evidence="1">The sequence shown here is derived from an EMBL/GenBank/DDBJ whole genome shotgun (WGS) entry which is preliminary data.</text>
</comment>